<dbReference type="GO" id="GO:0051301">
    <property type="term" value="P:cell division"/>
    <property type="evidence" value="ECO:0007669"/>
    <property type="project" value="UniProtKB-KW"/>
</dbReference>
<accession>A0A9E7GAW1</accession>
<evidence type="ECO:0000256" key="1">
    <source>
        <dbReference type="ARBA" id="ARBA00022618"/>
    </source>
</evidence>
<keyword evidence="2 4" id="KW-0195">Cyclin</keyword>
<evidence type="ECO:0000259" key="5">
    <source>
        <dbReference type="SMART" id="SM00385"/>
    </source>
</evidence>
<gene>
    <name evidence="6" type="ORF">MUK42_24659</name>
</gene>
<keyword evidence="7" id="KW-1185">Reference proteome</keyword>
<dbReference type="Proteomes" id="UP001055439">
    <property type="component" value="Chromosome 6"/>
</dbReference>
<dbReference type="PANTHER" id="PTHR10177">
    <property type="entry name" value="CYCLINS"/>
    <property type="match status" value="1"/>
</dbReference>
<evidence type="ECO:0000256" key="4">
    <source>
        <dbReference type="RuleBase" id="RU000383"/>
    </source>
</evidence>
<reference evidence="6" key="1">
    <citation type="submission" date="2022-05" db="EMBL/GenBank/DDBJ databases">
        <title>The Musa troglodytarum L. genome provides insights into the mechanism of non-climacteric behaviour and enrichment of carotenoids.</title>
        <authorList>
            <person name="Wang J."/>
        </authorList>
    </citation>
    <scope>NUCLEOTIDE SEQUENCE</scope>
    <source>
        <tissue evidence="6">Leaf</tissue>
    </source>
</reference>
<evidence type="ECO:0000256" key="2">
    <source>
        <dbReference type="ARBA" id="ARBA00023127"/>
    </source>
</evidence>
<dbReference type="InterPro" id="IPR036915">
    <property type="entry name" value="Cyclin-like_sf"/>
</dbReference>
<dbReference type="AlphaFoldDB" id="A0A9E7GAW1"/>
<dbReference type="Gene3D" id="1.10.472.10">
    <property type="entry name" value="Cyclin-like"/>
    <property type="match status" value="2"/>
</dbReference>
<dbReference type="EMBL" id="CP097508">
    <property type="protein sequence ID" value="URE08982.1"/>
    <property type="molecule type" value="Genomic_DNA"/>
</dbReference>
<name>A0A9E7GAW1_9LILI</name>
<dbReference type="InterPro" id="IPR013763">
    <property type="entry name" value="Cyclin-like_dom"/>
</dbReference>
<organism evidence="6 7">
    <name type="scientific">Musa troglodytarum</name>
    <name type="common">fe'i banana</name>
    <dbReference type="NCBI Taxonomy" id="320322"/>
    <lineage>
        <taxon>Eukaryota</taxon>
        <taxon>Viridiplantae</taxon>
        <taxon>Streptophyta</taxon>
        <taxon>Embryophyta</taxon>
        <taxon>Tracheophyta</taxon>
        <taxon>Spermatophyta</taxon>
        <taxon>Magnoliopsida</taxon>
        <taxon>Liliopsida</taxon>
        <taxon>Zingiberales</taxon>
        <taxon>Musaceae</taxon>
        <taxon>Musa</taxon>
    </lineage>
</organism>
<protein>
    <submittedName>
        <fullName evidence="6">Cyclin, N-terminal domain</fullName>
    </submittedName>
</protein>
<dbReference type="SUPFAM" id="SSF47954">
    <property type="entry name" value="Cyclin-like"/>
    <property type="match status" value="2"/>
</dbReference>
<dbReference type="SMART" id="SM00385">
    <property type="entry name" value="CYCLIN"/>
    <property type="match status" value="1"/>
</dbReference>
<dbReference type="InterPro" id="IPR006671">
    <property type="entry name" value="Cyclin_N"/>
</dbReference>
<dbReference type="Pfam" id="PF00134">
    <property type="entry name" value="Cyclin_N"/>
    <property type="match status" value="1"/>
</dbReference>
<keyword evidence="1" id="KW-0132">Cell division</keyword>
<evidence type="ECO:0000313" key="7">
    <source>
        <dbReference type="Proteomes" id="UP001055439"/>
    </source>
</evidence>
<dbReference type="InterPro" id="IPR039361">
    <property type="entry name" value="Cyclin"/>
</dbReference>
<keyword evidence="3" id="KW-0131">Cell cycle</keyword>
<sequence>MADSGCMASLRDDEVLCEDTLMLETDHEYIELLLSKENRCCCSRARDASSEDSLKSGRSDAVRWILKMKVLLGLGMRTAYVAVSYLDHFCVHRSIDSMRGKNWAIRLLSLSGLSLAVKMEELKVPALSEFQTEDYRFQTEAIQRMELLILSTLEWKMSMITPFSYLSYFASRFQEHGSEDLAWEAITLIFASIEGQILVRSIMFNIQSFNILPLLSLNAAINLVEYRPSVVAAAAILAASHERLTQKSAELKLSAISSCRPLDTVSSKPLHSIASNVQEHSMVNTILFGL</sequence>
<comment type="similarity">
    <text evidence="4">Belongs to the cyclin family.</text>
</comment>
<proteinExistence type="inferred from homology"/>
<feature type="domain" description="Cyclin-like" evidence="5">
    <location>
        <begin position="63"/>
        <end position="151"/>
    </location>
</feature>
<evidence type="ECO:0000313" key="6">
    <source>
        <dbReference type="EMBL" id="URE08982.1"/>
    </source>
</evidence>
<dbReference type="PROSITE" id="PS00292">
    <property type="entry name" value="CYCLINS"/>
    <property type="match status" value="1"/>
</dbReference>
<dbReference type="OrthoDB" id="306099at2759"/>
<dbReference type="InterPro" id="IPR048258">
    <property type="entry name" value="Cyclins_cyclin-box"/>
</dbReference>
<evidence type="ECO:0000256" key="3">
    <source>
        <dbReference type="ARBA" id="ARBA00023306"/>
    </source>
</evidence>